<proteinExistence type="predicted"/>
<gene>
    <name evidence="1" type="ORF">NP596_05585</name>
</gene>
<comment type="caution">
    <text evidence="1">The sequence shown here is derived from an EMBL/GenBank/DDBJ whole genome shotgun (WGS) entry which is preliminary data.</text>
</comment>
<name>A0ABT1U277_9GAMM</name>
<reference evidence="1 2" key="1">
    <citation type="submission" date="2022-07" db="EMBL/GenBank/DDBJ databases">
        <title>Methylomonas rivi sp. nov., Methylomonas rosea sp. nov., Methylomonas aureus sp. nov. and Methylomonas subterranea sp. nov., four novel methanotrophs isolated from a freshwater creek and the deep terrestrial subsurface.</title>
        <authorList>
            <person name="Abin C."/>
            <person name="Sankaranarayanan K."/>
            <person name="Garner C."/>
            <person name="Sindelar R."/>
            <person name="Kotary K."/>
            <person name="Garner R."/>
            <person name="Barclay S."/>
            <person name="Lawson P."/>
            <person name="Krumholz L."/>
        </authorList>
    </citation>
    <scope>NUCLEOTIDE SEQUENCE [LARGE SCALE GENOMIC DNA]</scope>
    <source>
        <strain evidence="1 2">WSC-6</strain>
    </source>
</reference>
<keyword evidence="2" id="KW-1185">Reference proteome</keyword>
<dbReference type="Proteomes" id="UP001524586">
    <property type="component" value="Unassembled WGS sequence"/>
</dbReference>
<organism evidence="1 2">
    <name type="scientific">Methylomonas rivi</name>
    <dbReference type="NCBI Taxonomy" id="2952226"/>
    <lineage>
        <taxon>Bacteria</taxon>
        <taxon>Pseudomonadati</taxon>
        <taxon>Pseudomonadota</taxon>
        <taxon>Gammaproteobacteria</taxon>
        <taxon>Methylococcales</taxon>
        <taxon>Methylococcaceae</taxon>
        <taxon>Methylomonas</taxon>
    </lineage>
</organism>
<accession>A0ABT1U277</accession>
<evidence type="ECO:0000313" key="2">
    <source>
        <dbReference type="Proteomes" id="UP001524586"/>
    </source>
</evidence>
<sequence length="318" mass="35438">MKSILSEVFEHPALQNKPPVLIDVGASGALPEQWKLIAPYSICVAFDADTRDFNVTESDAGGYKKLYSLNRLVAEKSADEVPFYLTRSPYCSSSLHPDNAALKPWAFSGLFEVDRVVAMPAVDLVEALGAIGIDYLDWYKSDSQGTDLRIFKALPASTLSKVIAAEFEPGIIDAYLGEDKLHQLMAHMDSESFWISQMQIKGTQRIDQEDLAELNGLQRRYIGAFLKTAPGWCEISYFNKFDAGTMGLREYLLGWVFSSIYQEYGFALHLAKEGKAKFNEPLFDEMEVISKKALTGGYFKLAVRAFDKLVGLMAGFSK</sequence>
<dbReference type="RefSeq" id="WP_256614288.1">
    <property type="nucleotide sequence ID" value="NZ_JANIBK010000019.1"/>
</dbReference>
<protein>
    <recommendedName>
        <fullName evidence="3">Methyltransferase FkbM domain-containing protein</fullName>
    </recommendedName>
</protein>
<evidence type="ECO:0008006" key="3">
    <source>
        <dbReference type="Google" id="ProtNLM"/>
    </source>
</evidence>
<evidence type="ECO:0000313" key="1">
    <source>
        <dbReference type="EMBL" id="MCQ8127929.1"/>
    </source>
</evidence>
<dbReference type="EMBL" id="JANIBK010000019">
    <property type="protein sequence ID" value="MCQ8127929.1"/>
    <property type="molecule type" value="Genomic_DNA"/>
</dbReference>